<sequence length="323" mass="36523">MSPISVLELSSNCSSLRTNERTMDCCRKSMHEESNDCITAPIPIGGRYSQHQIDDQESTLGIYETAFRKIQDATGVSNANEVIRKIVGQEATTENLKALTAQNQSKIEELTAMHESLLSDVEKKKCNISGASKASKAIDEQQEILYSRSSQCERSKSQCDRLAFVLMSIKAGMEHIHEKIPDEFERNHTISTEELLPDVIRSTGDVLVDIHQKAKENELDLDLDMQDSRETELNKSALRVGSLHVRRPVTAGMTEERSFNQRIVLPSPKELSVFDYESDDETRFGELDAEEEISREGVKRASSNVIAVEERRKLRSRKPEEDY</sequence>
<evidence type="ECO:0000313" key="2">
    <source>
        <dbReference type="Proteomes" id="UP001516023"/>
    </source>
</evidence>
<evidence type="ECO:0000313" key="1">
    <source>
        <dbReference type="EMBL" id="KAL3805159.1"/>
    </source>
</evidence>
<keyword evidence="2" id="KW-1185">Reference proteome</keyword>
<gene>
    <name evidence="1" type="ORF">HJC23_003387</name>
</gene>
<dbReference type="AlphaFoldDB" id="A0ABD3QY74"/>
<dbReference type="EMBL" id="JABMIG020000004">
    <property type="protein sequence ID" value="KAL3805159.1"/>
    <property type="molecule type" value="Genomic_DNA"/>
</dbReference>
<dbReference type="InterPro" id="IPR033192">
    <property type="entry name" value="ODAD3"/>
</dbReference>
<accession>A0ABD3QY74</accession>
<protein>
    <submittedName>
        <fullName evidence="1">Uncharacterized protein</fullName>
    </submittedName>
</protein>
<proteinExistence type="predicted"/>
<dbReference type="PANTHER" id="PTHR46518:SF1">
    <property type="entry name" value="OUTER DYNEIN ARM-DOCKING COMPLEX SUBUNIT 3"/>
    <property type="match status" value="1"/>
</dbReference>
<name>A0ABD3QY74_9STRA</name>
<reference evidence="1 2" key="1">
    <citation type="journal article" date="2020" name="G3 (Bethesda)">
        <title>Improved Reference Genome for Cyclotella cryptica CCMP332, a Model for Cell Wall Morphogenesis, Salinity Adaptation, and Lipid Production in Diatoms (Bacillariophyta).</title>
        <authorList>
            <person name="Roberts W.R."/>
            <person name="Downey K.M."/>
            <person name="Ruck E.C."/>
            <person name="Traller J.C."/>
            <person name="Alverson A.J."/>
        </authorList>
    </citation>
    <scope>NUCLEOTIDE SEQUENCE [LARGE SCALE GENOMIC DNA]</scope>
    <source>
        <strain evidence="1 2">CCMP332</strain>
    </source>
</reference>
<comment type="caution">
    <text evidence="1">The sequence shown here is derived from an EMBL/GenBank/DDBJ whole genome shotgun (WGS) entry which is preliminary data.</text>
</comment>
<dbReference type="Proteomes" id="UP001516023">
    <property type="component" value="Unassembled WGS sequence"/>
</dbReference>
<dbReference type="PANTHER" id="PTHR46518">
    <property type="entry name" value="COILED-COIL DOMAIN-CONTAINING PROTEIN 151"/>
    <property type="match status" value="1"/>
</dbReference>
<organism evidence="1 2">
    <name type="scientific">Cyclotella cryptica</name>
    <dbReference type="NCBI Taxonomy" id="29204"/>
    <lineage>
        <taxon>Eukaryota</taxon>
        <taxon>Sar</taxon>
        <taxon>Stramenopiles</taxon>
        <taxon>Ochrophyta</taxon>
        <taxon>Bacillariophyta</taxon>
        <taxon>Coscinodiscophyceae</taxon>
        <taxon>Thalassiosirophycidae</taxon>
        <taxon>Stephanodiscales</taxon>
        <taxon>Stephanodiscaceae</taxon>
        <taxon>Cyclotella</taxon>
    </lineage>
</organism>